<sequence>MTVMLRVMNSDTKETESDQMFYAAEQAGLKLAIKGRIITVVFVATFMALTRGAERAPDFILGGLVFVALGLLHFRIIGSSIDRPWVKYVFVTIDIFLLSAAVAFLPAEPVSQVPQVMIFRFQVFHFYFLILAVAAFSFSPGLVFWSGVAGAVGWMAAFLYIRSGMERILEWGDIPMDPTPEEFLAVFLDVDFAASGTRLQEATIFFVVATLIAIVMRRARGVVLRQLEAERGVASISQLFGRFVPKAVADSMIQHEGSLAPVEREATVLIADVAGFTALTETKGAQAIVDTFNAYFEAASEVIGTHNGVVTQFIGDAVLATFNVPAEDPEHRQHGIDAAVDLLKLVQSTTFAGERLEIRVGVSTGPVIAGNVGGGGRAAYTVYGEAVNLASRLEALNKEQGTLILVSGTTVEGANESGLLKVGQVDVRGISEPVDIYSLA</sequence>
<keyword evidence="1" id="KW-0472">Membrane</keyword>
<dbReference type="Gene3D" id="3.30.70.1230">
    <property type="entry name" value="Nucleotide cyclase"/>
    <property type="match status" value="1"/>
</dbReference>
<feature type="domain" description="Guanylate cyclase" evidence="2">
    <location>
        <begin position="267"/>
        <end position="394"/>
    </location>
</feature>
<dbReference type="Pfam" id="PF00211">
    <property type="entry name" value="Guanylate_cyc"/>
    <property type="match status" value="1"/>
</dbReference>
<reference evidence="3 4" key="1">
    <citation type="submission" date="2023-03" db="EMBL/GenBank/DDBJ databases">
        <title>Roseibium porphyridii sp. nov. and Roseibium rhodosorbium sp. nov. isolated from marine algae, Porphyridium cruentum and Rhodosorus marinus, respectively.</title>
        <authorList>
            <person name="Lee M.W."/>
            <person name="Choi B.J."/>
            <person name="Lee J.K."/>
            <person name="Choi D.G."/>
            <person name="Baek J.H."/>
            <person name="Bayburt H."/>
            <person name="Kim J.M."/>
            <person name="Han D.M."/>
            <person name="Kim K.H."/>
            <person name="Jeon C.O."/>
        </authorList>
    </citation>
    <scope>NUCLEOTIDE SEQUENCE [LARGE SCALE GENOMIC DNA]</scope>
    <source>
        <strain evidence="3 4">KMA01</strain>
    </source>
</reference>
<dbReference type="PANTHER" id="PTHR43081:SF1">
    <property type="entry name" value="ADENYLATE CYCLASE, TERMINAL-DIFFERENTIATION SPECIFIC"/>
    <property type="match status" value="1"/>
</dbReference>
<dbReference type="SMART" id="SM00044">
    <property type="entry name" value="CYCc"/>
    <property type="match status" value="1"/>
</dbReference>
<evidence type="ECO:0000313" key="4">
    <source>
        <dbReference type="Proteomes" id="UP001209803"/>
    </source>
</evidence>
<evidence type="ECO:0000256" key="1">
    <source>
        <dbReference type="SAM" id="Phobius"/>
    </source>
</evidence>
<keyword evidence="1" id="KW-1133">Transmembrane helix</keyword>
<evidence type="ECO:0000313" key="3">
    <source>
        <dbReference type="EMBL" id="WFE88891.1"/>
    </source>
</evidence>
<feature type="transmembrane region" description="Helical" evidence="1">
    <location>
        <begin position="59"/>
        <end position="78"/>
    </location>
</feature>
<dbReference type="Proteomes" id="UP001209803">
    <property type="component" value="Chromosome"/>
</dbReference>
<feature type="transmembrane region" description="Helical" evidence="1">
    <location>
        <begin position="85"/>
        <end position="105"/>
    </location>
</feature>
<dbReference type="CDD" id="cd07302">
    <property type="entry name" value="CHD"/>
    <property type="match status" value="1"/>
</dbReference>
<keyword evidence="4" id="KW-1185">Reference proteome</keyword>
<evidence type="ECO:0000259" key="2">
    <source>
        <dbReference type="PROSITE" id="PS50125"/>
    </source>
</evidence>
<feature type="transmembrane region" description="Helical" evidence="1">
    <location>
        <begin position="117"/>
        <end position="135"/>
    </location>
</feature>
<dbReference type="InterPro" id="IPR001054">
    <property type="entry name" value="A/G_cyclase"/>
</dbReference>
<dbReference type="InterPro" id="IPR050697">
    <property type="entry name" value="Adenylyl/Guanylyl_Cyclase_3/4"/>
</dbReference>
<feature type="transmembrane region" description="Helical" evidence="1">
    <location>
        <begin position="142"/>
        <end position="161"/>
    </location>
</feature>
<protein>
    <submittedName>
        <fullName evidence="3">Adenylate/guanylate cyclase domain-containing protein</fullName>
    </submittedName>
</protein>
<gene>
    <name evidence="3" type="ORF">K1718_22445</name>
</gene>
<accession>A0ABY8F0K5</accession>
<dbReference type="InterPro" id="IPR029787">
    <property type="entry name" value="Nucleotide_cyclase"/>
</dbReference>
<dbReference type="PANTHER" id="PTHR43081">
    <property type="entry name" value="ADENYLATE CYCLASE, TERMINAL-DIFFERENTIATION SPECIFIC-RELATED"/>
    <property type="match status" value="1"/>
</dbReference>
<dbReference type="SUPFAM" id="SSF55073">
    <property type="entry name" value="Nucleotide cyclase"/>
    <property type="match status" value="1"/>
</dbReference>
<name>A0ABY8F0K5_9HYPH</name>
<keyword evidence="1" id="KW-0812">Transmembrane</keyword>
<proteinExistence type="predicted"/>
<organism evidence="3 4">
    <name type="scientific">Roseibium porphyridii</name>
    <dbReference type="NCBI Taxonomy" id="2866279"/>
    <lineage>
        <taxon>Bacteria</taxon>
        <taxon>Pseudomonadati</taxon>
        <taxon>Pseudomonadota</taxon>
        <taxon>Alphaproteobacteria</taxon>
        <taxon>Hyphomicrobiales</taxon>
        <taxon>Stappiaceae</taxon>
        <taxon>Roseibium</taxon>
    </lineage>
</organism>
<feature type="transmembrane region" description="Helical" evidence="1">
    <location>
        <begin position="37"/>
        <end position="53"/>
    </location>
</feature>
<dbReference type="PROSITE" id="PS50125">
    <property type="entry name" value="GUANYLATE_CYCLASE_2"/>
    <property type="match status" value="1"/>
</dbReference>
<feature type="transmembrane region" description="Helical" evidence="1">
    <location>
        <begin position="199"/>
        <end position="216"/>
    </location>
</feature>
<dbReference type="RefSeq" id="WP_265680783.1">
    <property type="nucleotide sequence ID" value="NZ_CP120863.1"/>
</dbReference>
<dbReference type="EMBL" id="CP120863">
    <property type="protein sequence ID" value="WFE88891.1"/>
    <property type="molecule type" value="Genomic_DNA"/>
</dbReference>